<dbReference type="InterPro" id="IPR039426">
    <property type="entry name" value="TonB-dep_rcpt-like"/>
</dbReference>
<gene>
    <name evidence="11" type="ORF">MBAV_006019</name>
</gene>
<dbReference type="GO" id="GO:0044718">
    <property type="term" value="P:siderophore transmembrane transport"/>
    <property type="evidence" value="ECO:0007669"/>
    <property type="project" value="TreeGrafter"/>
</dbReference>
<comment type="caution">
    <text evidence="11">The sequence shown here is derived from an EMBL/GenBank/DDBJ whole genome shotgun (WGS) entry which is preliminary data.</text>
</comment>
<feature type="chain" id="PRO_5002460910" evidence="9">
    <location>
        <begin position="23"/>
        <end position="379"/>
    </location>
</feature>
<evidence type="ECO:0000256" key="4">
    <source>
        <dbReference type="ARBA" id="ARBA00022692"/>
    </source>
</evidence>
<dbReference type="InterPro" id="IPR037066">
    <property type="entry name" value="Plug_dom_sf"/>
</dbReference>
<comment type="similarity">
    <text evidence="8">Belongs to the TonB-dependent receptor family.</text>
</comment>
<evidence type="ECO:0000256" key="5">
    <source>
        <dbReference type="ARBA" id="ARBA00022729"/>
    </source>
</evidence>
<organism evidence="11 12">
    <name type="scientific">Candidatus Magnetobacterium bavaricum</name>
    <dbReference type="NCBI Taxonomy" id="29290"/>
    <lineage>
        <taxon>Bacteria</taxon>
        <taxon>Pseudomonadati</taxon>
        <taxon>Nitrospirota</taxon>
        <taxon>Thermodesulfovibrionia</taxon>
        <taxon>Thermodesulfovibrionales</taxon>
        <taxon>Candidatus Magnetobacteriaceae</taxon>
        <taxon>Candidatus Magnetobacterium</taxon>
    </lineage>
</organism>
<proteinExistence type="inferred from homology"/>
<dbReference type="Gene3D" id="2.170.130.10">
    <property type="entry name" value="TonB-dependent receptor, plug domain"/>
    <property type="match status" value="1"/>
</dbReference>
<keyword evidence="6 8" id="KW-0472">Membrane</keyword>
<dbReference type="SUPFAM" id="SSF56935">
    <property type="entry name" value="Porins"/>
    <property type="match status" value="1"/>
</dbReference>
<evidence type="ECO:0000256" key="8">
    <source>
        <dbReference type="PROSITE-ProRule" id="PRU01360"/>
    </source>
</evidence>
<accession>A0A0F3GIZ3</accession>
<evidence type="ECO:0000256" key="2">
    <source>
        <dbReference type="ARBA" id="ARBA00022448"/>
    </source>
</evidence>
<name>A0A0F3GIZ3_9BACT</name>
<evidence type="ECO:0000259" key="10">
    <source>
        <dbReference type="Pfam" id="PF07715"/>
    </source>
</evidence>
<dbReference type="PROSITE" id="PS52016">
    <property type="entry name" value="TONB_DEPENDENT_REC_3"/>
    <property type="match status" value="1"/>
</dbReference>
<dbReference type="Pfam" id="PF07715">
    <property type="entry name" value="Plug"/>
    <property type="match status" value="1"/>
</dbReference>
<reference evidence="11 12" key="1">
    <citation type="submission" date="2015-02" db="EMBL/GenBank/DDBJ databases">
        <title>Single-cell genomics of uncultivated deep-branching MTB reveals a conserved set of magnetosome genes.</title>
        <authorList>
            <person name="Kolinko S."/>
            <person name="Richter M."/>
            <person name="Glockner F.O."/>
            <person name="Brachmann A."/>
            <person name="Schuler D."/>
        </authorList>
    </citation>
    <scope>NUCLEOTIDE SEQUENCE [LARGE SCALE GENOMIC DNA]</scope>
    <source>
        <strain evidence="11">TM-1</strain>
    </source>
</reference>
<dbReference type="GO" id="GO:0015344">
    <property type="term" value="F:siderophore uptake transmembrane transporter activity"/>
    <property type="evidence" value="ECO:0007669"/>
    <property type="project" value="TreeGrafter"/>
</dbReference>
<keyword evidence="12" id="KW-1185">Reference proteome</keyword>
<evidence type="ECO:0000313" key="11">
    <source>
        <dbReference type="EMBL" id="KJU81787.1"/>
    </source>
</evidence>
<keyword evidence="5 9" id="KW-0732">Signal</keyword>
<evidence type="ECO:0000256" key="1">
    <source>
        <dbReference type="ARBA" id="ARBA00004571"/>
    </source>
</evidence>
<evidence type="ECO:0000256" key="9">
    <source>
        <dbReference type="SAM" id="SignalP"/>
    </source>
</evidence>
<protein>
    <submittedName>
        <fullName evidence="11">TonB-dependent receptor, plug domain protein</fullName>
    </submittedName>
</protein>
<evidence type="ECO:0000256" key="6">
    <source>
        <dbReference type="ARBA" id="ARBA00023136"/>
    </source>
</evidence>
<dbReference type="Proteomes" id="UP000033423">
    <property type="component" value="Unassembled WGS sequence"/>
</dbReference>
<keyword evidence="11" id="KW-0675">Receptor</keyword>
<keyword evidence="3 8" id="KW-1134">Transmembrane beta strand</keyword>
<evidence type="ECO:0000256" key="3">
    <source>
        <dbReference type="ARBA" id="ARBA00022452"/>
    </source>
</evidence>
<dbReference type="InterPro" id="IPR012910">
    <property type="entry name" value="Plug_dom"/>
</dbReference>
<dbReference type="InterPro" id="IPR036942">
    <property type="entry name" value="Beta-barrel_TonB_sf"/>
</dbReference>
<evidence type="ECO:0000256" key="7">
    <source>
        <dbReference type="ARBA" id="ARBA00023237"/>
    </source>
</evidence>
<keyword evidence="4 8" id="KW-0812">Transmembrane</keyword>
<keyword evidence="2 8" id="KW-0813">Transport</keyword>
<comment type="subcellular location">
    <subcellularLocation>
        <location evidence="1 8">Cell outer membrane</location>
        <topology evidence="1 8">Multi-pass membrane protein</topology>
    </subcellularLocation>
</comment>
<dbReference type="PANTHER" id="PTHR30069">
    <property type="entry name" value="TONB-DEPENDENT OUTER MEMBRANE RECEPTOR"/>
    <property type="match status" value="1"/>
</dbReference>
<keyword evidence="7 8" id="KW-0998">Cell outer membrane</keyword>
<dbReference type="PANTHER" id="PTHR30069:SF29">
    <property type="entry name" value="HEMOGLOBIN AND HEMOGLOBIN-HAPTOGLOBIN-BINDING PROTEIN 1-RELATED"/>
    <property type="match status" value="1"/>
</dbReference>
<evidence type="ECO:0000313" key="12">
    <source>
        <dbReference type="Proteomes" id="UP000033423"/>
    </source>
</evidence>
<feature type="signal peptide" evidence="9">
    <location>
        <begin position="1"/>
        <end position="22"/>
    </location>
</feature>
<sequence length="379" mass="41994">MRRFVILILIVLCISNNTEIYAETDTHELEEVTVTGTRTERKTEETPAGVAVVSEEDIKNTRMLNVKNALSGIAGVSVESRSGGYDSRLIIRGAGLKARYGIREIMILMDGVPITDPDGMTRLDFVDTELIKGIDVVKGPNSTLYGANAAGGVINIITRSPFEEAKSIRIGYGSENTQDYNLVYGTSIDKKTFFTVSGSRRSTDSWRAWNQFSTNQGTLKVGHIFDDTTTVEGAISYTKADLQLPGSLTKKQFEEDITQRTTDIWRNMGRYSEILFTNLKVEKEIGDITLKPIVYFQTWEHYHPVTGLINDGGANVIGTDLQADYKHRVFSMDGVLTSGVTTQIDRAKGEKYTYKDIVTSSKGRIQYSTSDEKGALAES</sequence>
<feature type="domain" description="TonB-dependent receptor plug" evidence="10">
    <location>
        <begin position="43"/>
        <end position="153"/>
    </location>
</feature>
<dbReference type="GO" id="GO:0009279">
    <property type="term" value="C:cell outer membrane"/>
    <property type="evidence" value="ECO:0007669"/>
    <property type="project" value="UniProtKB-SubCell"/>
</dbReference>
<dbReference type="Gene3D" id="2.40.170.20">
    <property type="entry name" value="TonB-dependent receptor, beta-barrel domain"/>
    <property type="match status" value="1"/>
</dbReference>
<dbReference type="AlphaFoldDB" id="A0A0F3GIZ3"/>
<dbReference type="EMBL" id="LACI01002558">
    <property type="protein sequence ID" value="KJU81787.1"/>
    <property type="molecule type" value="Genomic_DNA"/>
</dbReference>
<feature type="non-terminal residue" evidence="11">
    <location>
        <position position="379"/>
    </location>
</feature>